<evidence type="ECO:0000313" key="7">
    <source>
        <dbReference type="Proteomes" id="UP000286931"/>
    </source>
</evidence>
<keyword evidence="7" id="KW-1185">Reference proteome</keyword>
<dbReference type="OrthoDB" id="9800520at2"/>
<keyword evidence="3 4" id="KW-0732">Signal</keyword>
<evidence type="ECO:0000256" key="2">
    <source>
        <dbReference type="ARBA" id="ARBA00007639"/>
    </source>
</evidence>
<dbReference type="PROSITE" id="PS51257">
    <property type="entry name" value="PROKAR_LIPOPROTEIN"/>
    <property type="match status" value="1"/>
</dbReference>
<dbReference type="PANTHER" id="PTHR46847">
    <property type="entry name" value="D-ALLOSE-BINDING PERIPLASMIC PROTEIN-RELATED"/>
    <property type="match status" value="1"/>
</dbReference>
<sequence length="322" mass="33310">MKTPTYVAVTIALTAVAALSGCGDDGAGSGGGRKITFVQGVKGDEFYISMACGAQQKAKELGVKLDVTGADKWDASLQTPVVNAVAAKSPDAVLIAPTDTQAMRQPEQQLKSRGAKVIEVDTKLDDASIRETAISSDNERGGMLAAQTLAAQVQERGAVAAISVKPGISTTDARLKGFEAEIKKHPGITYLGVQYNDDDPAKAASIVTSTIASHRDLVGVFAANVFSGEGAATGIEQAGKAGQVKLIAFDATPKQVEALRKGSIQGLIAQKPFDIGAQGVEQAVAALDKKPVPKAISTDLIAVTKENVDQPDVGKYLYKGAC</sequence>
<protein>
    <submittedName>
        <fullName evidence="6">Sugar ABC transporter substrate-binding protein</fullName>
    </submittedName>
</protein>
<evidence type="ECO:0000256" key="1">
    <source>
        <dbReference type="ARBA" id="ARBA00004196"/>
    </source>
</evidence>
<organism evidence="6 7">
    <name type="scientific">Embleya hyalina</name>
    <dbReference type="NCBI Taxonomy" id="516124"/>
    <lineage>
        <taxon>Bacteria</taxon>
        <taxon>Bacillati</taxon>
        <taxon>Actinomycetota</taxon>
        <taxon>Actinomycetes</taxon>
        <taxon>Kitasatosporales</taxon>
        <taxon>Streptomycetaceae</taxon>
        <taxon>Embleya</taxon>
    </lineage>
</organism>
<dbReference type="InterPro" id="IPR028082">
    <property type="entry name" value="Peripla_BP_I"/>
</dbReference>
<accession>A0A401YJI2</accession>
<dbReference type="CDD" id="cd20007">
    <property type="entry name" value="PBP1_ABC_sugar_binding-like"/>
    <property type="match status" value="1"/>
</dbReference>
<evidence type="ECO:0000256" key="4">
    <source>
        <dbReference type="SAM" id="SignalP"/>
    </source>
</evidence>
<evidence type="ECO:0000256" key="3">
    <source>
        <dbReference type="ARBA" id="ARBA00022729"/>
    </source>
</evidence>
<feature type="domain" description="Periplasmic binding protein" evidence="5">
    <location>
        <begin position="35"/>
        <end position="290"/>
    </location>
</feature>
<dbReference type="Gene3D" id="3.40.50.2300">
    <property type="match status" value="2"/>
</dbReference>
<evidence type="ECO:0000259" key="5">
    <source>
        <dbReference type="Pfam" id="PF13407"/>
    </source>
</evidence>
<feature type="chain" id="PRO_5039706447" evidence="4">
    <location>
        <begin position="18"/>
        <end position="322"/>
    </location>
</feature>
<feature type="signal peptide" evidence="4">
    <location>
        <begin position="1"/>
        <end position="17"/>
    </location>
</feature>
<dbReference type="GO" id="GO:0030313">
    <property type="term" value="C:cell envelope"/>
    <property type="evidence" value="ECO:0007669"/>
    <property type="project" value="UniProtKB-SubCell"/>
</dbReference>
<dbReference type="Proteomes" id="UP000286931">
    <property type="component" value="Unassembled WGS sequence"/>
</dbReference>
<reference evidence="6 7" key="1">
    <citation type="submission" date="2018-12" db="EMBL/GenBank/DDBJ databases">
        <title>Draft genome sequence of Embleya hyalina NBRC 13850T.</title>
        <authorList>
            <person name="Komaki H."/>
            <person name="Hosoyama A."/>
            <person name="Kimura A."/>
            <person name="Ichikawa N."/>
            <person name="Tamura T."/>
        </authorList>
    </citation>
    <scope>NUCLEOTIDE SEQUENCE [LARGE SCALE GENOMIC DNA]</scope>
    <source>
        <strain evidence="6 7">NBRC 13850</strain>
    </source>
</reference>
<dbReference type="InterPro" id="IPR025997">
    <property type="entry name" value="SBP_2_dom"/>
</dbReference>
<proteinExistence type="inferred from homology"/>
<name>A0A401YJI2_9ACTN</name>
<dbReference type="AlphaFoldDB" id="A0A401YJI2"/>
<dbReference type="Pfam" id="PF13407">
    <property type="entry name" value="Peripla_BP_4"/>
    <property type="match status" value="1"/>
</dbReference>
<dbReference type="RefSeq" id="WP_126636902.1">
    <property type="nucleotide sequence ID" value="NZ_BIFH01000016.1"/>
</dbReference>
<comment type="subcellular location">
    <subcellularLocation>
        <location evidence="1">Cell envelope</location>
    </subcellularLocation>
</comment>
<evidence type="ECO:0000313" key="6">
    <source>
        <dbReference type="EMBL" id="GCD94751.1"/>
    </source>
</evidence>
<comment type="similarity">
    <text evidence="2">Belongs to the bacterial solute-binding protein 2 family.</text>
</comment>
<comment type="caution">
    <text evidence="6">The sequence shown here is derived from an EMBL/GenBank/DDBJ whole genome shotgun (WGS) entry which is preliminary data.</text>
</comment>
<dbReference type="EMBL" id="BIFH01000016">
    <property type="protein sequence ID" value="GCD94751.1"/>
    <property type="molecule type" value="Genomic_DNA"/>
</dbReference>
<dbReference type="SUPFAM" id="SSF53822">
    <property type="entry name" value="Periplasmic binding protein-like I"/>
    <property type="match status" value="1"/>
</dbReference>
<gene>
    <name evidence="6" type="primary">rbsB</name>
    <name evidence="6" type="ORF">EHYA_02420</name>
</gene>
<dbReference type="GO" id="GO:0030246">
    <property type="term" value="F:carbohydrate binding"/>
    <property type="evidence" value="ECO:0007669"/>
    <property type="project" value="UniProtKB-ARBA"/>
</dbReference>
<dbReference type="PANTHER" id="PTHR46847:SF1">
    <property type="entry name" value="D-ALLOSE-BINDING PERIPLASMIC PROTEIN-RELATED"/>
    <property type="match status" value="1"/>
</dbReference>